<dbReference type="EMBL" id="AVOT02009558">
    <property type="protein sequence ID" value="MBW0488350.1"/>
    <property type="molecule type" value="Genomic_DNA"/>
</dbReference>
<dbReference type="Proteomes" id="UP000765509">
    <property type="component" value="Unassembled WGS sequence"/>
</dbReference>
<reference evidence="2" key="1">
    <citation type="submission" date="2021-03" db="EMBL/GenBank/DDBJ databases">
        <title>Draft genome sequence of rust myrtle Austropuccinia psidii MF-1, a brazilian biotype.</title>
        <authorList>
            <person name="Quecine M.C."/>
            <person name="Pachon D.M.R."/>
            <person name="Bonatelli M.L."/>
            <person name="Correr F.H."/>
            <person name="Franceschini L.M."/>
            <person name="Leite T.F."/>
            <person name="Margarido G.R.A."/>
            <person name="Almeida C.A."/>
            <person name="Ferrarezi J.A."/>
            <person name="Labate C.A."/>
        </authorList>
    </citation>
    <scope>NUCLEOTIDE SEQUENCE</scope>
    <source>
        <strain evidence="2">MF-1</strain>
    </source>
</reference>
<dbReference type="AlphaFoldDB" id="A0A9Q3H3U2"/>
<evidence type="ECO:0000313" key="3">
    <source>
        <dbReference type="Proteomes" id="UP000765509"/>
    </source>
</evidence>
<accession>A0A9Q3H3U2</accession>
<feature type="region of interest" description="Disordered" evidence="1">
    <location>
        <begin position="228"/>
        <end position="276"/>
    </location>
</feature>
<comment type="caution">
    <text evidence="2">The sequence shown here is derived from an EMBL/GenBank/DDBJ whole genome shotgun (WGS) entry which is preliminary data.</text>
</comment>
<evidence type="ECO:0000256" key="1">
    <source>
        <dbReference type="SAM" id="MobiDB-lite"/>
    </source>
</evidence>
<protein>
    <submittedName>
        <fullName evidence="2">Uncharacterized protein</fullName>
    </submittedName>
</protein>
<name>A0A9Q3H3U2_9BASI</name>
<feature type="compositionally biased region" description="Polar residues" evidence="1">
    <location>
        <begin position="228"/>
        <end position="251"/>
    </location>
</feature>
<organism evidence="2 3">
    <name type="scientific">Austropuccinia psidii MF-1</name>
    <dbReference type="NCBI Taxonomy" id="1389203"/>
    <lineage>
        <taxon>Eukaryota</taxon>
        <taxon>Fungi</taxon>
        <taxon>Dikarya</taxon>
        <taxon>Basidiomycota</taxon>
        <taxon>Pucciniomycotina</taxon>
        <taxon>Pucciniomycetes</taxon>
        <taxon>Pucciniales</taxon>
        <taxon>Sphaerophragmiaceae</taxon>
        <taxon>Austropuccinia</taxon>
    </lineage>
</organism>
<gene>
    <name evidence="2" type="ORF">O181_028065</name>
</gene>
<dbReference type="OrthoDB" id="2506917at2759"/>
<sequence>MNQPPPEFQPTAPVLSSEIMQLSPAQFTLNHHRIKQILTTSLHKIKNNPVSIEVRQYLLHGVDLISWKDHEIRASSSIGIIDGNIELVQPQTPSIHSSQSSSLLEEDPTKSPQCKKHKVFHKLPNIHRFMQRGVTIHKNSELPTPTDPTFHQDNSNHPMIPPTINPQILLKSTSPDDPAPQVIPNPLQQLKRKGHQIIFPVLLPKKITTLRLYPIPIPLNNTHISTQKNYSHASTPSQAPTPGLQTANQPSDLEAHSPEIATPPVPNSTSQSSPQQSSNFSIFFEEFYPQFYNIFDMFGQGRPTQVKYQKKFEAIESLVLWRLKNLGSEKASKGNFDFKQCSSSYTKWIYELSENS</sequence>
<feature type="region of interest" description="Disordered" evidence="1">
    <location>
        <begin position="92"/>
        <end position="113"/>
    </location>
</feature>
<feature type="compositionally biased region" description="Low complexity" evidence="1">
    <location>
        <begin position="267"/>
        <end position="276"/>
    </location>
</feature>
<evidence type="ECO:0000313" key="2">
    <source>
        <dbReference type="EMBL" id="MBW0488350.1"/>
    </source>
</evidence>
<keyword evidence="3" id="KW-1185">Reference proteome</keyword>
<proteinExistence type="predicted"/>